<organism evidence="1 2">
    <name type="scientific">Zoogloea dura</name>
    <dbReference type="NCBI Taxonomy" id="2728840"/>
    <lineage>
        <taxon>Bacteria</taxon>
        <taxon>Pseudomonadati</taxon>
        <taxon>Pseudomonadota</taxon>
        <taxon>Betaproteobacteria</taxon>
        <taxon>Rhodocyclales</taxon>
        <taxon>Zoogloeaceae</taxon>
        <taxon>Zoogloea</taxon>
    </lineage>
</organism>
<keyword evidence="2" id="KW-1185">Reference proteome</keyword>
<reference evidence="1 2" key="1">
    <citation type="submission" date="2020-04" db="EMBL/GenBank/DDBJ databases">
        <title>Zoogloea sp. G-4-1-14 isolated from soil.</title>
        <authorList>
            <person name="Dahal R.H."/>
        </authorList>
    </citation>
    <scope>NUCLEOTIDE SEQUENCE [LARGE SCALE GENOMIC DNA]</scope>
    <source>
        <strain evidence="1 2">G-4-1-14</strain>
    </source>
</reference>
<evidence type="ECO:0000313" key="1">
    <source>
        <dbReference type="EMBL" id="NML24340.1"/>
    </source>
</evidence>
<gene>
    <name evidence="1" type="ORF">HHL15_01150</name>
</gene>
<protein>
    <submittedName>
        <fullName evidence="1">Uncharacterized protein</fullName>
    </submittedName>
</protein>
<sequence>MSDYTHRGTCAVPVALVSTTNAIWRALDPDVGGDSSFDILRATDSASAEYALTSALCTEAFAGQAPYLIANPQALHTVVAQDYAQRWEEIEPPSLADVEMFCAAARIVVTTRDEALEAHLVELGLLLQVAAA</sequence>
<dbReference type="RefSeq" id="WP_169143977.1">
    <property type="nucleotide sequence ID" value="NZ_JABBGA010000001.1"/>
</dbReference>
<dbReference type="EMBL" id="JABBGA010000001">
    <property type="protein sequence ID" value="NML24340.1"/>
    <property type="molecule type" value="Genomic_DNA"/>
</dbReference>
<proteinExistence type="predicted"/>
<evidence type="ECO:0000313" key="2">
    <source>
        <dbReference type="Proteomes" id="UP000580043"/>
    </source>
</evidence>
<dbReference type="Proteomes" id="UP000580043">
    <property type="component" value="Unassembled WGS sequence"/>
</dbReference>
<comment type="caution">
    <text evidence="1">The sequence shown here is derived from an EMBL/GenBank/DDBJ whole genome shotgun (WGS) entry which is preliminary data.</text>
</comment>
<name>A0A848FZZ8_9RHOO</name>
<accession>A0A848FZZ8</accession>
<dbReference type="AlphaFoldDB" id="A0A848FZZ8"/>